<evidence type="ECO:0000256" key="2">
    <source>
        <dbReference type="ARBA" id="ARBA00022598"/>
    </source>
</evidence>
<proteinExistence type="inferred from homology"/>
<dbReference type="SUPFAM" id="SSF56801">
    <property type="entry name" value="Acetyl-CoA synthetase-like"/>
    <property type="match status" value="1"/>
</dbReference>
<dbReference type="GO" id="GO:0016874">
    <property type="term" value="F:ligase activity"/>
    <property type="evidence" value="ECO:0007669"/>
    <property type="project" value="UniProtKB-KW"/>
</dbReference>
<dbReference type="EMBL" id="AHAT01021555">
    <property type="status" value="NOT_ANNOTATED_CDS"/>
    <property type="molecule type" value="Genomic_DNA"/>
</dbReference>
<name>W5M3X4_LEPOC</name>
<dbReference type="InterPro" id="IPR000873">
    <property type="entry name" value="AMP-dep_synth/lig_dom"/>
</dbReference>
<evidence type="ECO:0000256" key="6">
    <source>
        <dbReference type="ARBA" id="ARBA00041297"/>
    </source>
</evidence>
<dbReference type="eggNOG" id="KOG1179">
    <property type="taxonomic scope" value="Eukaryota"/>
</dbReference>
<evidence type="ECO:0000256" key="1">
    <source>
        <dbReference type="ARBA" id="ARBA00006432"/>
    </source>
</evidence>
<dbReference type="AlphaFoldDB" id="W5M3X4"/>
<dbReference type="Bgee" id="ENSLOCG00000002619">
    <property type="expression patterns" value="Expressed in intestine and 13 other cell types or tissues"/>
</dbReference>
<dbReference type="PANTHER" id="PTHR43107">
    <property type="entry name" value="LONG-CHAIN FATTY ACID TRANSPORT PROTEIN"/>
    <property type="match status" value="1"/>
</dbReference>
<reference evidence="9" key="3">
    <citation type="submission" date="2025-09" db="UniProtKB">
        <authorList>
            <consortium name="Ensembl"/>
        </authorList>
    </citation>
    <scope>IDENTIFICATION</scope>
</reference>
<dbReference type="InParanoid" id="W5M3X4"/>
<keyword evidence="10" id="KW-1185">Reference proteome</keyword>
<dbReference type="GeneTree" id="ENSGT00940000158646"/>
<dbReference type="InterPro" id="IPR042099">
    <property type="entry name" value="ANL_N_sf"/>
</dbReference>
<evidence type="ECO:0000256" key="7">
    <source>
        <dbReference type="ARBA" id="ARBA00048666"/>
    </source>
</evidence>
<feature type="domain" description="AMP-dependent synthetase/ligase" evidence="8">
    <location>
        <begin position="6"/>
        <end position="69"/>
    </location>
</feature>
<comment type="catalytic activity">
    <reaction evidence="7">
        <text>tetracosanoate + ATP + CoA = tetracosanoyl-CoA + AMP + diphosphate</text>
        <dbReference type="Rhea" id="RHEA:33639"/>
        <dbReference type="ChEBI" id="CHEBI:30616"/>
        <dbReference type="ChEBI" id="CHEBI:31014"/>
        <dbReference type="ChEBI" id="CHEBI:33019"/>
        <dbReference type="ChEBI" id="CHEBI:57287"/>
        <dbReference type="ChEBI" id="CHEBI:65052"/>
        <dbReference type="ChEBI" id="CHEBI:456215"/>
    </reaction>
    <physiologicalReaction direction="left-to-right" evidence="7">
        <dbReference type="Rhea" id="RHEA:33640"/>
    </physiologicalReaction>
</comment>
<dbReference type="Ensembl" id="ENSLOCT00000003088.1">
    <property type="protein sequence ID" value="ENSLOCP00000003082.1"/>
    <property type="gene ID" value="ENSLOCG00000002619.1"/>
</dbReference>
<evidence type="ECO:0000256" key="4">
    <source>
        <dbReference type="ARBA" id="ARBA00022840"/>
    </source>
</evidence>
<keyword evidence="3" id="KW-0547">Nucleotide-binding</keyword>
<dbReference type="GO" id="GO:0005524">
    <property type="term" value="F:ATP binding"/>
    <property type="evidence" value="ECO:0007669"/>
    <property type="project" value="UniProtKB-KW"/>
</dbReference>
<keyword evidence="2" id="KW-0436">Ligase</keyword>
<reference evidence="9" key="2">
    <citation type="submission" date="2025-08" db="UniProtKB">
        <authorList>
            <consortium name="Ensembl"/>
        </authorList>
    </citation>
    <scope>IDENTIFICATION</scope>
</reference>
<dbReference type="HOGENOM" id="CLU_2209147_0_0_1"/>
<comment type="catalytic activity">
    <reaction evidence="5">
        <text>a very long-chain fatty acid + ATP + CoA = a very long-chain fatty acyl-CoA + AMP + diphosphate</text>
        <dbReference type="Rhea" id="RHEA:54536"/>
        <dbReference type="ChEBI" id="CHEBI:30616"/>
        <dbReference type="ChEBI" id="CHEBI:33019"/>
        <dbReference type="ChEBI" id="CHEBI:57287"/>
        <dbReference type="ChEBI" id="CHEBI:58950"/>
        <dbReference type="ChEBI" id="CHEBI:138261"/>
        <dbReference type="ChEBI" id="CHEBI:456215"/>
    </reaction>
    <physiologicalReaction direction="left-to-right" evidence="5">
        <dbReference type="Rhea" id="RHEA:54537"/>
    </physiologicalReaction>
</comment>
<accession>W5M3X4</accession>
<keyword evidence="4" id="KW-0067">ATP-binding</keyword>
<dbReference type="STRING" id="7918.ENSLOCP00000003082"/>
<dbReference type="Gene3D" id="3.40.50.12780">
    <property type="entry name" value="N-terminal domain of ligase-like"/>
    <property type="match status" value="1"/>
</dbReference>
<dbReference type="PANTHER" id="PTHR43107:SF15">
    <property type="entry name" value="FATTY ACID TRANSPORT PROTEIN 3, ISOFORM A"/>
    <property type="match status" value="1"/>
</dbReference>
<evidence type="ECO:0000256" key="5">
    <source>
        <dbReference type="ARBA" id="ARBA00036527"/>
    </source>
</evidence>
<comment type="similarity">
    <text evidence="1">Belongs to the ATP-dependent AMP-binding enzyme family.</text>
</comment>
<organism evidence="9 10">
    <name type="scientific">Lepisosteus oculatus</name>
    <name type="common">Spotted gar</name>
    <dbReference type="NCBI Taxonomy" id="7918"/>
    <lineage>
        <taxon>Eukaryota</taxon>
        <taxon>Metazoa</taxon>
        <taxon>Chordata</taxon>
        <taxon>Craniata</taxon>
        <taxon>Vertebrata</taxon>
        <taxon>Euteleostomi</taxon>
        <taxon>Actinopterygii</taxon>
        <taxon>Neopterygii</taxon>
        <taxon>Holostei</taxon>
        <taxon>Semionotiformes</taxon>
        <taxon>Lepisosteidae</taxon>
        <taxon>Lepisosteus</taxon>
    </lineage>
</organism>
<evidence type="ECO:0000313" key="9">
    <source>
        <dbReference type="Ensembl" id="ENSLOCP00000003082.1"/>
    </source>
</evidence>
<reference evidence="10" key="1">
    <citation type="submission" date="2011-12" db="EMBL/GenBank/DDBJ databases">
        <title>The Draft Genome of Lepisosteus oculatus.</title>
        <authorList>
            <consortium name="The Broad Institute Genome Assembly &amp; Analysis Group"/>
            <consortium name="Computational R&amp;D Group"/>
            <consortium name="and Sequencing Platform"/>
            <person name="Di Palma F."/>
            <person name="Alfoldi J."/>
            <person name="Johnson J."/>
            <person name="Berlin A."/>
            <person name="Gnerre S."/>
            <person name="Jaffe D."/>
            <person name="MacCallum I."/>
            <person name="Young S."/>
            <person name="Walker B.J."/>
            <person name="Lander E.S."/>
            <person name="Lindblad-Toh K."/>
        </authorList>
    </citation>
    <scope>NUCLEOTIDE SEQUENCE [LARGE SCALE GENOMIC DNA]</scope>
</reference>
<evidence type="ECO:0000259" key="8">
    <source>
        <dbReference type="Pfam" id="PF00501"/>
    </source>
</evidence>
<dbReference type="Pfam" id="PF00501">
    <property type="entry name" value="AMP-binding"/>
    <property type="match status" value="1"/>
</dbReference>
<dbReference type="Proteomes" id="UP000018468">
    <property type="component" value="Linkage group LG21"/>
</dbReference>
<evidence type="ECO:0000256" key="3">
    <source>
        <dbReference type="ARBA" id="ARBA00022741"/>
    </source>
</evidence>
<sequence>MAALVYYGFRMRSDDVLYDCLPLYHSAGNIVGVGQCLLHGMTVVIRKKFSASRFWDDCVKYNCTVSASTLPARPTPVFTITRLAVTYSHLTIRVVHSASAAIQSDSC</sequence>
<evidence type="ECO:0000313" key="10">
    <source>
        <dbReference type="Proteomes" id="UP000018468"/>
    </source>
</evidence>
<protein>
    <recommendedName>
        <fullName evidence="6">Long-chain-fatty-acid--CoA ligase</fullName>
    </recommendedName>
</protein>